<feature type="transmembrane region" description="Helical" evidence="1">
    <location>
        <begin position="40"/>
        <end position="58"/>
    </location>
</feature>
<keyword evidence="1" id="KW-0472">Membrane</keyword>
<feature type="transmembrane region" description="Helical" evidence="1">
    <location>
        <begin position="70"/>
        <end position="87"/>
    </location>
</feature>
<feature type="domain" description="DUF1616" evidence="2">
    <location>
        <begin position="3"/>
        <end position="162"/>
    </location>
</feature>
<evidence type="ECO:0000259" key="2">
    <source>
        <dbReference type="Pfam" id="PF07760"/>
    </source>
</evidence>
<name>X1NJS3_9ZZZZ</name>
<protein>
    <recommendedName>
        <fullName evidence="2">DUF1616 domain-containing protein</fullName>
    </recommendedName>
</protein>
<keyword evidence="1" id="KW-1133">Transmembrane helix</keyword>
<dbReference type="Pfam" id="PF07760">
    <property type="entry name" value="DUF1616"/>
    <property type="match status" value="1"/>
</dbReference>
<sequence>MPSNSLRIALGLPFLLFFPGYTLVAALFPKRESLEAIERVALSFGMSIAVVPLIGLILNYTPWGIRLEPVLYSVTSFIFITSIVAWLRRKGLPEQERFGIKFQLKAPGWGRGALDRILSIILVVAVLGALGMLGYVIAAPKVGEKFTEFYILGLSGKATDYP</sequence>
<gene>
    <name evidence="3" type="ORF">S06H3_34820</name>
</gene>
<dbReference type="AlphaFoldDB" id="X1NJS3"/>
<dbReference type="InterPro" id="IPR011674">
    <property type="entry name" value="DUF1616"/>
</dbReference>
<organism evidence="3">
    <name type="scientific">marine sediment metagenome</name>
    <dbReference type="NCBI Taxonomy" id="412755"/>
    <lineage>
        <taxon>unclassified sequences</taxon>
        <taxon>metagenomes</taxon>
        <taxon>ecological metagenomes</taxon>
    </lineage>
</organism>
<dbReference type="EMBL" id="BARV01020941">
    <property type="protein sequence ID" value="GAI18944.1"/>
    <property type="molecule type" value="Genomic_DNA"/>
</dbReference>
<proteinExistence type="predicted"/>
<feature type="transmembrane region" description="Helical" evidence="1">
    <location>
        <begin position="117"/>
        <end position="138"/>
    </location>
</feature>
<dbReference type="InterPro" id="IPR036259">
    <property type="entry name" value="MFS_trans_sf"/>
</dbReference>
<keyword evidence="1" id="KW-0812">Transmembrane</keyword>
<reference evidence="3" key="1">
    <citation type="journal article" date="2014" name="Front. Microbiol.">
        <title>High frequency of phylogenetically diverse reductive dehalogenase-homologous genes in deep subseafloor sedimentary metagenomes.</title>
        <authorList>
            <person name="Kawai M."/>
            <person name="Futagami T."/>
            <person name="Toyoda A."/>
            <person name="Takaki Y."/>
            <person name="Nishi S."/>
            <person name="Hori S."/>
            <person name="Arai W."/>
            <person name="Tsubouchi T."/>
            <person name="Morono Y."/>
            <person name="Uchiyama I."/>
            <person name="Ito T."/>
            <person name="Fujiyama A."/>
            <person name="Inagaki F."/>
            <person name="Takami H."/>
        </authorList>
    </citation>
    <scope>NUCLEOTIDE SEQUENCE</scope>
    <source>
        <strain evidence="3">Expedition CK06-06</strain>
    </source>
</reference>
<evidence type="ECO:0000313" key="3">
    <source>
        <dbReference type="EMBL" id="GAI18944.1"/>
    </source>
</evidence>
<feature type="non-terminal residue" evidence="3">
    <location>
        <position position="162"/>
    </location>
</feature>
<dbReference type="SUPFAM" id="SSF103473">
    <property type="entry name" value="MFS general substrate transporter"/>
    <property type="match status" value="1"/>
</dbReference>
<evidence type="ECO:0000256" key="1">
    <source>
        <dbReference type="SAM" id="Phobius"/>
    </source>
</evidence>
<accession>X1NJS3</accession>
<comment type="caution">
    <text evidence="3">The sequence shown here is derived from an EMBL/GenBank/DDBJ whole genome shotgun (WGS) entry which is preliminary data.</text>
</comment>
<feature type="transmembrane region" description="Helical" evidence="1">
    <location>
        <begin position="6"/>
        <end position="28"/>
    </location>
</feature>